<evidence type="ECO:0000256" key="4">
    <source>
        <dbReference type="PROSITE-ProRule" id="PRU00221"/>
    </source>
</evidence>
<feature type="compositionally biased region" description="Polar residues" evidence="5">
    <location>
        <begin position="901"/>
        <end position="915"/>
    </location>
</feature>
<gene>
    <name evidence="6" type="ORF">CPB83DRAFT_776377</name>
</gene>
<organism evidence="6 7">
    <name type="scientific">Crepidotus variabilis</name>
    <dbReference type="NCBI Taxonomy" id="179855"/>
    <lineage>
        <taxon>Eukaryota</taxon>
        <taxon>Fungi</taxon>
        <taxon>Dikarya</taxon>
        <taxon>Basidiomycota</taxon>
        <taxon>Agaricomycotina</taxon>
        <taxon>Agaricomycetes</taxon>
        <taxon>Agaricomycetidae</taxon>
        <taxon>Agaricales</taxon>
        <taxon>Agaricineae</taxon>
        <taxon>Crepidotaceae</taxon>
        <taxon>Crepidotus</taxon>
    </lineage>
</organism>
<dbReference type="InterPro" id="IPR051246">
    <property type="entry name" value="WDR48"/>
</dbReference>
<feature type="region of interest" description="Disordered" evidence="5">
    <location>
        <begin position="878"/>
        <end position="986"/>
    </location>
</feature>
<comment type="caution">
    <text evidence="6">The sequence shown here is derived from an EMBL/GenBank/DDBJ whole genome shotgun (WGS) entry which is preliminary data.</text>
</comment>
<feature type="region of interest" description="Disordered" evidence="5">
    <location>
        <begin position="780"/>
        <end position="838"/>
    </location>
</feature>
<dbReference type="Proteomes" id="UP000807306">
    <property type="component" value="Unassembled WGS sequence"/>
</dbReference>
<dbReference type="InterPro" id="IPR019775">
    <property type="entry name" value="WD40_repeat_CS"/>
</dbReference>
<feature type="region of interest" description="Disordered" evidence="5">
    <location>
        <begin position="468"/>
        <end position="532"/>
    </location>
</feature>
<feature type="compositionally biased region" description="Polar residues" evidence="5">
    <location>
        <begin position="805"/>
        <end position="819"/>
    </location>
</feature>
<dbReference type="CDD" id="cd00200">
    <property type="entry name" value="WD40"/>
    <property type="match status" value="1"/>
</dbReference>
<name>A0A9P6E5M7_9AGAR</name>
<feature type="compositionally biased region" description="Low complexity" evidence="5">
    <location>
        <begin position="1135"/>
        <end position="1157"/>
    </location>
</feature>
<evidence type="ECO:0000313" key="6">
    <source>
        <dbReference type="EMBL" id="KAF9522883.1"/>
    </source>
</evidence>
<dbReference type="InterPro" id="IPR036322">
    <property type="entry name" value="WD40_repeat_dom_sf"/>
</dbReference>
<feature type="repeat" description="WD" evidence="4">
    <location>
        <begin position="238"/>
        <end position="273"/>
    </location>
</feature>
<evidence type="ECO:0000256" key="3">
    <source>
        <dbReference type="ARBA" id="ARBA00022737"/>
    </source>
</evidence>
<feature type="repeat" description="WD" evidence="4">
    <location>
        <begin position="194"/>
        <end position="226"/>
    </location>
</feature>
<evidence type="ECO:0008006" key="8">
    <source>
        <dbReference type="Google" id="ProtNLM"/>
    </source>
</evidence>
<keyword evidence="2 4" id="KW-0853">WD repeat</keyword>
<dbReference type="OrthoDB" id="2421129at2759"/>
<dbReference type="GO" id="GO:0043130">
    <property type="term" value="F:ubiquitin binding"/>
    <property type="evidence" value="ECO:0007669"/>
    <property type="project" value="TreeGrafter"/>
</dbReference>
<evidence type="ECO:0000313" key="7">
    <source>
        <dbReference type="Proteomes" id="UP000807306"/>
    </source>
</evidence>
<dbReference type="SMART" id="SM00320">
    <property type="entry name" value="WD40"/>
    <property type="match status" value="8"/>
</dbReference>
<dbReference type="PROSITE" id="PS50294">
    <property type="entry name" value="WD_REPEATS_REGION"/>
    <property type="match status" value="4"/>
</dbReference>
<dbReference type="PROSITE" id="PS00678">
    <property type="entry name" value="WD_REPEATS_1"/>
    <property type="match status" value="1"/>
</dbReference>
<dbReference type="EMBL" id="MU157931">
    <property type="protein sequence ID" value="KAF9522883.1"/>
    <property type="molecule type" value="Genomic_DNA"/>
</dbReference>
<evidence type="ECO:0000256" key="1">
    <source>
        <dbReference type="ARBA" id="ARBA00006917"/>
    </source>
</evidence>
<dbReference type="PROSITE" id="PS50082">
    <property type="entry name" value="WD_REPEATS_2"/>
    <property type="match status" value="4"/>
</dbReference>
<dbReference type="PANTHER" id="PTHR19862:SF14">
    <property type="entry name" value="WD REPEAT-CONTAINING PROTEIN 48"/>
    <property type="match status" value="1"/>
</dbReference>
<feature type="region of interest" description="Disordered" evidence="5">
    <location>
        <begin position="1130"/>
        <end position="1167"/>
    </location>
</feature>
<accession>A0A9P6E5M7</accession>
<comment type="similarity">
    <text evidence="1">Belongs to the WD repeat WDR48 family.</text>
</comment>
<dbReference type="SUPFAM" id="SSF50978">
    <property type="entry name" value="WD40 repeat-like"/>
    <property type="match status" value="1"/>
</dbReference>
<dbReference type="InterPro" id="IPR015943">
    <property type="entry name" value="WD40/YVTN_repeat-like_dom_sf"/>
</dbReference>
<reference evidence="6" key="1">
    <citation type="submission" date="2020-11" db="EMBL/GenBank/DDBJ databases">
        <authorList>
            <consortium name="DOE Joint Genome Institute"/>
            <person name="Ahrendt S."/>
            <person name="Riley R."/>
            <person name="Andreopoulos W."/>
            <person name="Labutti K."/>
            <person name="Pangilinan J."/>
            <person name="Ruiz-Duenas F.J."/>
            <person name="Barrasa J.M."/>
            <person name="Sanchez-Garcia M."/>
            <person name="Camarero S."/>
            <person name="Miyauchi S."/>
            <person name="Serrano A."/>
            <person name="Linde D."/>
            <person name="Babiker R."/>
            <person name="Drula E."/>
            <person name="Ayuso-Fernandez I."/>
            <person name="Pacheco R."/>
            <person name="Padilla G."/>
            <person name="Ferreira P."/>
            <person name="Barriuso J."/>
            <person name="Kellner H."/>
            <person name="Castanera R."/>
            <person name="Alfaro M."/>
            <person name="Ramirez L."/>
            <person name="Pisabarro A.G."/>
            <person name="Kuo A."/>
            <person name="Tritt A."/>
            <person name="Lipzen A."/>
            <person name="He G."/>
            <person name="Yan M."/>
            <person name="Ng V."/>
            <person name="Cullen D."/>
            <person name="Martin F."/>
            <person name="Rosso M.-N."/>
            <person name="Henrissat B."/>
            <person name="Hibbett D."/>
            <person name="Martinez A.T."/>
            <person name="Grigoriev I.V."/>
        </authorList>
    </citation>
    <scope>NUCLEOTIDE SEQUENCE</scope>
    <source>
        <strain evidence="6">CBS 506.95</strain>
    </source>
</reference>
<dbReference type="GO" id="GO:0000724">
    <property type="term" value="P:double-strand break repair via homologous recombination"/>
    <property type="evidence" value="ECO:0007669"/>
    <property type="project" value="TreeGrafter"/>
</dbReference>
<feature type="compositionally biased region" description="Basic and acidic residues" evidence="5">
    <location>
        <begin position="523"/>
        <end position="532"/>
    </location>
</feature>
<dbReference type="Pfam" id="PF00400">
    <property type="entry name" value="WD40"/>
    <property type="match status" value="5"/>
</dbReference>
<dbReference type="PRINTS" id="PR00320">
    <property type="entry name" value="GPROTEINBRPT"/>
</dbReference>
<keyword evidence="3" id="KW-0677">Repeat</keyword>
<feature type="compositionally biased region" description="Polar residues" evidence="5">
    <location>
        <begin position="484"/>
        <end position="501"/>
    </location>
</feature>
<evidence type="ECO:0000256" key="5">
    <source>
        <dbReference type="SAM" id="MobiDB-lite"/>
    </source>
</evidence>
<dbReference type="InterPro" id="IPR001680">
    <property type="entry name" value="WD40_rpt"/>
</dbReference>
<keyword evidence="7" id="KW-1185">Reference proteome</keyword>
<protein>
    <recommendedName>
        <fullName evidence="8">WD40 repeat-like protein</fullName>
    </recommendedName>
</protein>
<sequence>MAQARKRISYIIPSAADDVPKLQLPPHGSTKLGVTGPLLTLANASPRNNQVEAAASTKQPRHRLGVASLALDSSTQLIGRNAPEGILYSGGRDGLVMSWDLGITMNRVKPRQAGSNKKGRWENLTGWGDDVIDEETDDDERPISDGDVLGEVTTNVKKRRRAATLLGDIPFERQWETDISQFQPGTPSLFRLGAQVHTDWVNDILLCNYNQTVASASSDGTIKIWSPHATIPVDPTTIGTHSDYVRCLASCREQNWIASGSFDRTIKLWDLNTTTKKPLVTLNPPDATAPKSSVYALAADPFGQVIASGSPERVIRLWDPRTGRRTGKLVGHTDNIRAILISEDSKYLLTGSADASIKLWSLASQRCLHTFTHHTESVWSLSSSHPSLEVFYSGDRSGLVCRVDVEDCPDLSEGECLVLCNEAADAQKASAEGINKIAVMDDNLLWTASGTSTIRRWNIPQRRATRPSHYVLDADGDQVPRSMGRQNPFNEVPSESSTRPPTSHGHSKRLSMAPSVQSITSEQWREREPDARRNGLPYDCHIRLISPNDPFTPFVSLSRDAEVATLYSAASVMSVPRQLGRAPSQTGVSSPIQSSRTEETIMMANTARAEYEERELAVDALPVCSEPDFIIEGDPGLVRSIILNDRVHTLTVDTSGEVAVWDIVRGICLGRYLSEDVAAASRTGSIRYGNGEKEKSPREALEAVRERIEGEAVVSAWCMADTKAGVLTIHLMEKCFDAEVYADDVGFANDRHFNEESKLNLGKWALRNLFIGFIREQARRNPPPAKDGHIGPSLSRTSSREDALNLQSGKSGRSVSRSPEYQRRPVRHPPPNSTVISSPNLIPAVAPIVSSSVRSSPLLTPMISLHTQKGILAHTLPPIPQSPMSDVTPTPGHTRARSGTVDGSVTLSGMMTPTTGREDYFTQRARPPGPASSPAPDDFSGWKGPDGKGEPPTPSTPSGLMGRLRNFGRTKRPVSDTPLALTTPTTETPTIPEVFVIEVAKTPLQELLSGNLSPPSSMEGPPPLFPQNTTILISEEGSPSYTTIYRGLVSHTHHDTDALETAMPMWLVEYLLLNQIPPPAAPIKVSFVLVPWNKDPDAEPLPELLNTTQSKLTASRNLRIRKILNHVQDKLDRMSSGSRAPSVRSSVDGNSPHTPHSPNSPPRPRSEDAYEILCNDTLLPYGMSLAAVRQYVWKSSAELVMCYRRRKTLKTLT</sequence>
<dbReference type="InterPro" id="IPR021772">
    <property type="entry name" value="WDR48/Bun107"/>
</dbReference>
<feature type="repeat" description="WD" evidence="4">
    <location>
        <begin position="287"/>
        <end position="328"/>
    </location>
</feature>
<dbReference type="PANTHER" id="PTHR19862">
    <property type="entry name" value="WD REPEAT-CONTAINING PROTEIN 48"/>
    <property type="match status" value="1"/>
</dbReference>
<dbReference type="Gene3D" id="2.130.10.10">
    <property type="entry name" value="YVTN repeat-like/Quinoprotein amine dehydrogenase"/>
    <property type="match status" value="2"/>
</dbReference>
<evidence type="ECO:0000256" key="2">
    <source>
        <dbReference type="ARBA" id="ARBA00022574"/>
    </source>
</evidence>
<dbReference type="InterPro" id="IPR020472">
    <property type="entry name" value="WD40_PAC1"/>
</dbReference>
<dbReference type="AlphaFoldDB" id="A0A9P6E5M7"/>
<proteinExistence type="inferred from homology"/>
<dbReference type="Pfam" id="PF11816">
    <property type="entry name" value="DUF3337"/>
    <property type="match status" value="1"/>
</dbReference>
<feature type="repeat" description="WD" evidence="4">
    <location>
        <begin position="329"/>
        <end position="370"/>
    </location>
</feature>
<feature type="compositionally biased region" description="Low complexity" evidence="5">
    <location>
        <begin position="977"/>
        <end position="986"/>
    </location>
</feature>